<dbReference type="InterPro" id="IPR043128">
    <property type="entry name" value="Rev_trsase/Diguanyl_cyclase"/>
</dbReference>
<dbReference type="InterPro" id="IPR000644">
    <property type="entry name" value="CBS_dom"/>
</dbReference>
<dbReference type="STRING" id="416943.SAMN05445871_4879"/>
<evidence type="ECO:0000256" key="2">
    <source>
        <dbReference type="PROSITE-ProRule" id="PRU00703"/>
    </source>
</evidence>
<dbReference type="FunFam" id="3.20.20.450:FF:000001">
    <property type="entry name" value="Cyclic di-GMP phosphodiesterase yahA"/>
    <property type="match status" value="1"/>
</dbReference>
<dbReference type="SUPFAM" id="SSF55073">
    <property type="entry name" value="Nucleotide cyclase"/>
    <property type="match status" value="1"/>
</dbReference>
<feature type="domain" description="PAS" evidence="3">
    <location>
        <begin position="279"/>
        <end position="323"/>
    </location>
</feature>
<feature type="domain" description="GGDEF" evidence="6">
    <location>
        <begin position="436"/>
        <end position="569"/>
    </location>
</feature>
<dbReference type="SUPFAM" id="SSF54631">
    <property type="entry name" value="CBS-domain pair"/>
    <property type="match status" value="2"/>
</dbReference>
<keyword evidence="9" id="KW-1185">Reference proteome</keyword>
<sequence length="838" mass="92750">MHHHTLDVEIGRLISGPLLDCPPSTPIRDAARRMAERRCSAIVVTDGGRPVGIWTEHDALAVDDDQAASHRPIETVMSRPVRTLPASTRLGDAAVHFRSERVRHCLVVDDEGKSLGILTQTDLVMSQGPEFFLRMKRIESATLSIPSVIDAALPTADALRLMREQQMSAIVVAYGPGEYGILTERDVIRLVAAGQLHGPVGEHASRPLRALPRQQSLYAARQYLLENRLRHVGVHDEDGRLVGLLDLSGILSNIEYEYVRELQTALRERDEALVQSRANLRLADRVLESTHDAVMITDLEGGILRVNPAFTRLTGYAAEEAVGANARLLSSGRQSATFYRDMWHELREKGHWKGEIWNRRKDGALYLEYLSISTIRDPDGNCTHYAAIFTDITQRRQAEERLAWLATHDALTGLPNRTLFTERLDQSIARARRSGKRVAVMFVDLDRFKLINDTMGHSVGDEALAVIASRLKHAVRETDTVARLGGDEFTLLIEDIDDIRHVGQIAQSLMEQVGAAIHRGEHLLFVTPSIGISMYPDDALDGRRLLMQADHAMYEAKDAGKNSFRFFTAPMTSSAMERIRLESELHNALLSNELVLYYQPEFDVKTGEIVGVEALVRWQHPQRGLVAPDQFIPIAEESALIVPIGAWVLREACRQARAWLDEGFDFGRMSVNLSGRQCRHDGFLLELSNILSETGLPASRLQFELVESMAMMTGGGGIETLLHELAARGISLAIDDFGTGYSSFTYLQALPVDTLKVDRSFVAGIGSDDGNGSSGGTIVRAIVAMAKSLGLAVVAEGVETEQQMRFLAATGCDRAQGFLLARPMPAREMRRAAWRLAA</sequence>
<feature type="domain" description="PAC" evidence="4">
    <location>
        <begin position="352"/>
        <end position="404"/>
    </location>
</feature>
<dbReference type="Pfam" id="PF13426">
    <property type="entry name" value="PAS_9"/>
    <property type="match status" value="1"/>
</dbReference>
<dbReference type="CDD" id="cd00130">
    <property type="entry name" value="PAS"/>
    <property type="match status" value="1"/>
</dbReference>
<organism evidence="8 9">
    <name type="scientific">Paraburkholderia caballeronis</name>
    <dbReference type="NCBI Taxonomy" id="416943"/>
    <lineage>
        <taxon>Bacteria</taxon>
        <taxon>Pseudomonadati</taxon>
        <taxon>Pseudomonadota</taxon>
        <taxon>Betaproteobacteria</taxon>
        <taxon>Burkholderiales</taxon>
        <taxon>Burkholderiaceae</taxon>
        <taxon>Paraburkholderia</taxon>
    </lineage>
</organism>
<dbReference type="OrthoDB" id="9813903at2"/>
<dbReference type="InterPro" id="IPR001633">
    <property type="entry name" value="EAL_dom"/>
</dbReference>
<reference evidence="9" key="1">
    <citation type="submission" date="2016-10" db="EMBL/GenBank/DDBJ databases">
        <authorList>
            <person name="Varghese N."/>
            <person name="Submissions S."/>
        </authorList>
    </citation>
    <scope>NUCLEOTIDE SEQUENCE [LARGE SCALE GENOMIC DNA]</scope>
    <source>
        <strain evidence="9">LMG 26416</strain>
    </source>
</reference>
<protein>
    <submittedName>
        <fullName evidence="8">PAS domain S-box-containing protein/diguanylate cyclase (GGDEF) domain-containing protein</fullName>
    </submittedName>
</protein>
<dbReference type="SMART" id="SM00116">
    <property type="entry name" value="CBS"/>
    <property type="match status" value="4"/>
</dbReference>
<dbReference type="Gene3D" id="3.20.20.450">
    <property type="entry name" value="EAL domain"/>
    <property type="match status" value="1"/>
</dbReference>
<dbReference type="Gene3D" id="3.10.580.10">
    <property type="entry name" value="CBS-domain"/>
    <property type="match status" value="2"/>
</dbReference>
<dbReference type="PROSITE" id="PS50113">
    <property type="entry name" value="PAC"/>
    <property type="match status" value="1"/>
</dbReference>
<dbReference type="NCBIfam" id="TIGR00254">
    <property type="entry name" value="GGDEF"/>
    <property type="match status" value="1"/>
</dbReference>
<dbReference type="Pfam" id="PF00571">
    <property type="entry name" value="CBS"/>
    <property type="match status" value="4"/>
</dbReference>
<evidence type="ECO:0000259" key="5">
    <source>
        <dbReference type="PROSITE" id="PS50883"/>
    </source>
</evidence>
<evidence type="ECO:0000259" key="3">
    <source>
        <dbReference type="PROSITE" id="PS50112"/>
    </source>
</evidence>
<evidence type="ECO:0000313" key="8">
    <source>
        <dbReference type="EMBL" id="SEL96113.1"/>
    </source>
</evidence>
<feature type="domain" description="CBS" evidence="7">
    <location>
        <begin position="13"/>
        <end position="69"/>
    </location>
</feature>
<dbReference type="InterPro" id="IPR046342">
    <property type="entry name" value="CBS_dom_sf"/>
</dbReference>
<comment type="catalytic activity">
    <reaction evidence="1">
        <text>3',3'-c-di-GMP + H2O = 5'-phosphoguanylyl(3'-&gt;5')guanosine + H(+)</text>
        <dbReference type="Rhea" id="RHEA:24902"/>
        <dbReference type="ChEBI" id="CHEBI:15377"/>
        <dbReference type="ChEBI" id="CHEBI:15378"/>
        <dbReference type="ChEBI" id="CHEBI:58754"/>
        <dbReference type="ChEBI" id="CHEBI:58805"/>
        <dbReference type="EC" id="3.1.4.52"/>
    </reaction>
    <physiologicalReaction direction="left-to-right" evidence="1">
        <dbReference type="Rhea" id="RHEA:24903"/>
    </physiologicalReaction>
</comment>
<dbReference type="FunFam" id="3.30.70.270:FF:000001">
    <property type="entry name" value="Diguanylate cyclase domain protein"/>
    <property type="match status" value="1"/>
</dbReference>
<feature type="domain" description="CBS" evidence="7">
    <location>
        <begin position="204"/>
        <end position="262"/>
    </location>
</feature>
<dbReference type="Pfam" id="PF00990">
    <property type="entry name" value="GGDEF"/>
    <property type="match status" value="1"/>
</dbReference>
<dbReference type="GO" id="GO:0071732">
    <property type="term" value="P:cellular response to nitric oxide"/>
    <property type="evidence" value="ECO:0007669"/>
    <property type="project" value="UniProtKB-ARBA"/>
</dbReference>
<dbReference type="PROSITE" id="PS51371">
    <property type="entry name" value="CBS"/>
    <property type="match status" value="3"/>
</dbReference>
<evidence type="ECO:0000259" key="4">
    <source>
        <dbReference type="PROSITE" id="PS50113"/>
    </source>
</evidence>
<name>A0A1H7UGF3_9BURK</name>
<dbReference type="Proteomes" id="UP000199120">
    <property type="component" value="Unassembled WGS sequence"/>
</dbReference>
<evidence type="ECO:0000256" key="1">
    <source>
        <dbReference type="ARBA" id="ARBA00051114"/>
    </source>
</evidence>
<dbReference type="InterPro" id="IPR000700">
    <property type="entry name" value="PAS-assoc_C"/>
</dbReference>
<keyword evidence="2" id="KW-0129">CBS domain</keyword>
<dbReference type="InterPro" id="IPR035965">
    <property type="entry name" value="PAS-like_dom_sf"/>
</dbReference>
<dbReference type="InterPro" id="IPR035919">
    <property type="entry name" value="EAL_sf"/>
</dbReference>
<dbReference type="CDD" id="cd09833">
    <property type="entry name" value="CBS_pair_GGDEF_PAS_repeat1"/>
    <property type="match status" value="1"/>
</dbReference>
<dbReference type="InterPro" id="IPR052155">
    <property type="entry name" value="Biofilm_reg_signaling"/>
</dbReference>
<dbReference type="Pfam" id="PF00563">
    <property type="entry name" value="EAL"/>
    <property type="match status" value="1"/>
</dbReference>
<dbReference type="SMART" id="SM00267">
    <property type="entry name" value="GGDEF"/>
    <property type="match status" value="1"/>
</dbReference>
<evidence type="ECO:0000259" key="6">
    <source>
        <dbReference type="PROSITE" id="PS50887"/>
    </source>
</evidence>
<dbReference type="InterPro" id="IPR000014">
    <property type="entry name" value="PAS"/>
</dbReference>
<dbReference type="PROSITE" id="PS50112">
    <property type="entry name" value="PAS"/>
    <property type="match status" value="1"/>
</dbReference>
<dbReference type="Gene3D" id="3.30.450.20">
    <property type="entry name" value="PAS domain"/>
    <property type="match status" value="1"/>
</dbReference>
<dbReference type="AlphaFoldDB" id="A0A1H7UGF3"/>
<dbReference type="EMBL" id="FOAJ01000019">
    <property type="protein sequence ID" value="SEL96113.1"/>
    <property type="molecule type" value="Genomic_DNA"/>
</dbReference>
<dbReference type="PANTHER" id="PTHR44757">
    <property type="entry name" value="DIGUANYLATE CYCLASE DGCP"/>
    <property type="match status" value="1"/>
</dbReference>
<feature type="domain" description="CBS" evidence="7">
    <location>
        <begin position="77"/>
        <end position="135"/>
    </location>
</feature>
<accession>A0A1H7UGF3</accession>
<dbReference type="InterPro" id="IPR029787">
    <property type="entry name" value="Nucleotide_cyclase"/>
</dbReference>
<dbReference type="InterPro" id="IPR000160">
    <property type="entry name" value="GGDEF_dom"/>
</dbReference>
<dbReference type="SUPFAM" id="SSF141868">
    <property type="entry name" value="EAL domain-like"/>
    <property type="match status" value="1"/>
</dbReference>
<dbReference type="SUPFAM" id="SSF55785">
    <property type="entry name" value="PYP-like sensor domain (PAS domain)"/>
    <property type="match status" value="1"/>
</dbReference>
<dbReference type="NCBIfam" id="TIGR00229">
    <property type="entry name" value="sensory_box"/>
    <property type="match status" value="1"/>
</dbReference>
<dbReference type="PROSITE" id="PS50883">
    <property type="entry name" value="EAL"/>
    <property type="match status" value="1"/>
</dbReference>
<dbReference type="InterPro" id="IPR001610">
    <property type="entry name" value="PAC"/>
</dbReference>
<dbReference type="CDD" id="cd01948">
    <property type="entry name" value="EAL"/>
    <property type="match status" value="1"/>
</dbReference>
<dbReference type="SMART" id="SM00091">
    <property type="entry name" value="PAS"/>
    <property type="match status" value="1"/>
</dbReference>
<dbReference type="SMART" id="SM00052">
    <property type="entry name" value="EAL"/>
    <property type="match status" value="1"/>
</dbReference>
<dbReference type="SMART" id="SM00086">
    <property type="entry name" value="PAC"/>
    <property type="match status" value="1"/>
</dbReference>
<dbReference type="CDD" id="cd01949">
    <property type="entry name" value="GGDEF"/>
    <property type="match status" value="1"/>
</dbReference>
<dbReference type="Gene3D" id="3.30.70.270">
    <property type="match status" value="1"/>
</dbReference>
<dbReference type="PANTHER" id="PTHR44757:SF2">
    <property type="entry name" value="BIOFILM ARCHITECTURE MAINTENANCE PROTEIN MBAA"/>
    <property type="match status" value="1"/>
</dbReference>
<evidence type="ECO:0000259" key="7">
    <source>
        <dbReference type="PROSITE" id="PS51371"/>
    </source>
</evidence>
<dbReference type="PROSITE" id="PS50887">
    <property type="entry name" value="GGDEF"/>
    <property type="match status" value="1"/>
</dbReference>
<evidence type="ECO:0000313" key="9">
    <source>
        <dbReference type="Proteomes" id="UP000199120"/>
    </source>
</evidence>
<feature type="domain" description="EAL" evidence="5">
    <location>
        <begin position="578"/>
        <end position="837"/>
    </location>
</feature>
<gene>
    <name evidence="8" type="ORF">SAMN05192542_11926</name>
</gene>
<proteinExistence type="predicted"/>
<dbReference type="GO" id="GO:0071111">
    <property type="term" value="F:cyclic-guanylate-specific phosphodiesterase activity"/>
    <property type="evidence" value="ECO:0007669"/>
    <property type="project" value="UniProtKB-EC"/>
</dbReference>